<dbReference type="EMBL" id="CP012525">
    <property type="protein sequence ID" value="ALC44882.1"/>
    <property type="molecule type" value="Genomic_DNA"/>
</dbReference>
<accession>A0A0M4F1M9</accession>
<evidence type="ECO:0000259" key="2">
    <source>
        <dbReference type="Pfam" id="PF03427"/>
    </source>
</evidence>
<evidence type="ECO:0000313" key="4">
    <source>
        <dbReference type="Proteomes" id="UP000494163"/>
    </source>
</evidence>
<dbReference type="Proteomes" id="UP000494163">
    <property type="component" value="Chromosome 3L"/>
</dbReference>
<evidence type="ECO:0000256" key="1">
    <source>
        <dbReference type="SAM" id="SignalP"/>
    </source>
</evidence>
<dbReference type="GO" id="GO:0008061">
    <property type="term" value="F:chitin binding"/>
    <property type="evidence" value="ECO:0007669"/>
    <property type="project" value="InterPro"/>
</dbReference>
<dbReference type="OrthoDB" id="7998970at2759"/>
<feature type="signal peptide" evidence="1">
    <location>
        <begin position="1"/>
        <end position="20"/>
    </location>
</feature>
<proteinExistence type="predicted"/>
<sequence length="150" mass="15932">MSKTLLLSFTLSALLGIALSQMCGNCMKNGVACVNQTHFKVCVNQATLPGNALYCGDGKVCTSLMGAFCFEGGSDVETVCDEQQDCPSCSAKSMFVCTSRTTFQMCDGTKMQKEISTCPAGLFCTTNAEEICVKECKLPNGKPDCTKDAP</sequence>
<dbReference type="Pfam" id="PF03427">
    <property type="entry name" value="CBM_19"/>
    <property type="match status" value="1"/>
</dbReference>
<gene>
    <name evidence="3" type="ORF">Dbus_chr3Lg2048</name>
</gene>
<dbReference type="GO" id="GO:0006032">
    <property type="term" value="P:chitin catabolic process"/>
    <property type="evidence" value="ECO:0007669"/>
    <property type="project" value="InterPro"/>
</dbReference>
<dbReference type="OMA" id="ETHYRFC"/>
<feature type="domain" description="Carbohydrate-binding module family 19" evidence="2">
    <location>
        <begin position="88"/>
        <end position="128"/>
    </location>
</feature>
<keyword evidence="1" id="KW-0732">Signal</keyword>
<name>A0A0M4F1M9_DROBS</name>
<evidence type="ECO:0000313" key="3">
    <source>
        <dbReference type="EMBL" id="ALC44882.1"/>
    </source>
</evidence>
<dbReference type="InterPro" id="IPR005089">
    <property type="entry name" value="CBM19"/>
</dbReference>
<feature type="chain" id="PRO_5005794209" evidence="1">
    <location>
        <begin position="21"/>
        <end position="150"/>
    </location>
</feature>
<keyword evidence="4" id="KW-1185">Reference proteome</keyword>
<organism evidence="3 4">
    <name type="scientific">Drosophila busckii</name>
    <name type="common">Fruit fly</name>
    <dbReference type="NCBI Taxonomy" id="30019"/>
    <lineage>
        <taxon>Eukaryota</taxon>
        <taxon>Metazoa</taxon>
        <taxon>Ecdysozoa</taxon>
        <taxon>Arthropoda</taxon>
        <taxon>Hexapoda</taxon>
        <taxon>Insecta</taxon>
        <taxon>Pterygota</taxon>
        <taxon>Neoptera</taxon>
        <taxon>Endopterygota</taxon>
        <taxon>Diptera</taxon>
        <taxon>Brachycera</taxon>
        <taxon>Muscomorpha</taxon>
        <taxon>Ephydroidea</taxon>
        <taxon>Drosophilidae</taxon>
        <taxon>Drosophila</taxon>
    </lineage>
</organism>
<dbReference type="AlphaFoldDB" id="A0A0M4F1M9"/>
<protein>
    <submittedName>
        <fullName evidence="3">CG13311</fullName>
    </submittedName>
</protein>
<reference evidence="3 4" key="1">
    <citation type="submission" date="2015-08" db="EMBL/GenBank/DDBJ databases">
        <title>Ancestral chromatin configuration constrains chromatin evolution on differentiating sex chromosomes in Drosophila.</title>
        <authorList>
            <person name="Zhou Q."/>
            <person name="Bachtrog D."/>
        </authorList>
    </citation>
    <scope>NUCLEOTIDE SEQUENCE [LARGE SCALE GENOMIC DNA]</scope>
    <source>
        <tissue evidence="3">Whole larvae</tissue>
    </source>
</reference>